<feature type="region of interest" description="Disordered" evidence="1">
    <location>
        <begin position="27"/>
        <end position="50"/>
    </location>
</feature>
<feature type="compositionally biased region" description="Basic and acidic residues" evidence="1">
    <location>
        <begin position="38"/>
        <end position="49"/>
    </location>
</feature>
<dbReference type="PANTHER" id="PTHR37536:SF1">
    <property type="entry name" value="ASPERGILLOPEPSIN, PUTAITVE (AFU_ORTHOLOGUE AFUA_7G01200)"/>
    <property type="match status" value="1"/>
</dbReference>
<sequence length="283" mass="30560">MKISAIVTYSLLACHIHAAPSRFKQNIIHGPGAHSPRPNHDNRSDEEYHSVQTSYSSTWSGAAIRSPPEGETFNSVSASFVVPKPSIPAGSPVEDFYTVAVWVGIDGDTFQNAILQTGVDLTIAGGRVYYEPWYEWWPDHSSTFAEHLAISPGDVVKATVSATSSTSGFAIIENVSTGKLVSEYLTSATALAQQNAEWIVENYIMGPSPSLGHHTPLANWSSVVFTDTRASTQRSWLDASNATVVNMAQNKKVITEVTIDGSSIIDTYIYAGMVADLKSDDTS</sequence>
<reference evidence="2 3" key="1">
    <citation type="submission" date="2018-01" db="EMBL/GenBank/DDBJ databases">
        <title>Genome characterization of the sugarcane-associated fungus Trichoderma ghanense CCMA-1212 and their application in lignocelulose bioconversion.</title>
        <authorList>
            <person name="Steindorff A.S."/>
            <person name="Mendes T.D."/>
            <person name="Vilela E.S.D."/>
            <person name="Rodrigues D.S."/>
            <person name="Formighieri E.F."/>
            <person name="Melo I.S."/>
            <person name="Favaro L.C.L."/>
        </authorList>
    </citation>
    <scope>NUCLEOTIDE SEQUENCE [LARGE SCALE GENOMIC DNA]</scope>
    <source>
        <strain evidence="2 3">CCMA-1212</strain>
    </source>
</reference>
<comment type="caution">
    <text evidence="2">The sequence shown here is derived from an EMBL/GenBank/DDBJ whole genome shotgun (WGS) entry which is preliminary data.</text>
</comment>
<accession>A0ABY2H0Y0</accession>
<dbReference type="GeneID" id="300578020"/>
<dbReference type="Proteomes" id="UP001642720">
    <property type="component" value="Unassembled WGS sequence"/>
</dbReference>
<dbReference type="PANTHER" id="PTHR37536">
    <property type="entry name" value="PUTATIVE (AFU_ORTHOLOGUE AFUA_3G02970)-RELATED"/>
    <property type="match status" value="1"/>
</dbReference>
<dbReference type="InterPro" id="IPR013320">
    <property type="entry name" value="ConA-like_dom_sf"/>
</dbReference>
<dbReference type="InterPro" id="IPR038656">
    <property type="entry name" value="Peptidase_G1_sf"/>
</dbReference>
<evidence type="ECO:0000313" key="3">
    <source>
        <dbReference type="Proteomes" id="UP001642720"/>
    </source>
</evidence>
<gene>
    <name evidence="2" type="ORF">CCMA1212_006342</name>
</gene>
<name>A0ABY2H0Y0_9HYPO</name>
<dbReference type="SUPFAM" id="SSF49899">
    <property type="entry name" value="Concanavalin A-like lectins/glucanases"/>
    <property type="match status" value="1"/>
</dbReference>
<evidence type="ECO:0000313" key="2">
    <source>
        <dbReference type="EMBL" id="TFB01908.1"/>
    </source>
</evidence>
<proteinExistence type="predicted"/>
<dbReference type="Pfam" id="PF01828">
    <property type="entry name" value="Peptidase_A4"/>
    <property type="match status" value="1"/>
</dbReference>
<evidence type="ECO:0008006" key="4">
    <source>
        <dbReference type="Google" id="ProtNLM"/>
    </source>
</evidence>
<dbReference type="PRINTS" id="PR00977">
    <property type="entry name" value="SCYTLDPTASE"/>
</dbReference>
<dbReference type="InterPro" id="IPR000250">
    <property type="entry name" value="Peptidase_G1"/>
</dbReference>
<keyword evidence="3" id="KW-1185">Reference proteome</keyword>
<dbReference type="CDD" id="cd13426">
    <property type="entry name" value="Peptidase_G1"/>
    <property type="match status" value="1"/>
</dbReference>
<dbReference type="EMBL" id="PPTA01000008">
    <property type="protein sequence ID" value="TFB01908.1"/>
    <property type="molecule type" value="Genomic_DNA"/>
</dbReference>
<dbReference type="Gene3D" id="2.60.120.700">
    <property type="entry name" value="Peptidase G1"/>
    <property type="match status" value="1"/>
</dbReference>
<protein>
    <recommendedName>
        <fullName evidence="4">Concanavalin A-like lectin/glucanase</fullName>
    </recommendedName>
</protein>
<organism evidence="2 3">
    <name type="scientific">Trichoderma ghanense</name>
    <dbReference type="NCBI Taxonomy" id="65468"/>
    <lineage>
        <taxon>Eukaryota</taxon>
        <taxon>Fungi</taxon>
        <taxon>Dikarya</taxon>
        <taxon>Ascomycota</taxon>
        <taxon>Pezizomycotina</taxon>
        <taxon>Sordariomycetes</taxon>
        <taxon>Hypocreomycetidae</taxon>
        <taxon>Hypocreales</taxon>
        <taxon>Hypocreaceae</taxon>
        <taxon>Trichoderma</taxon>
    </lineage>
</organism>
<dbReference type="RefSeq" id="XP_073558109.1">
    <property type="nucleotide sequence ID" value="XM_073703570.1"/>
</dbReference>
<evidence type="ECO:0000256" key="1">
    <source>
        <dbReference type="SAM" id="MobiDB-lite"/>
    </source>
</evidence>